<organism evidence="7 8">
    <name type="scientific">Nicrophorus vespilloides</name>
    <name type="common">Boreal carrion beetle</name>
    <dbReference type="NCBI Taxonomy" id="110193"/>
    <lineage>
        <taxon>Eukaryota</taxon>
        <taxon>Metazoa</taxon>
        <taxon>Ecdysozoa</taxon>
        <taxon>Arthropoda</taxon>
        <taxon>Hexapoda</taxon>
        <taxon>Insecta</taxon>
        <taxon>Pterygota</taxon>
        <taxon>Neoptera</taxon>
        <taxon>Endopterygota</taxon>
        <taxon>Coleoptera</taxon>
        <taxon>Polyphaga</taxon>
        <taxon>Staphyliniformia</taxon>
        <taxon>Silphidae</taxon>
        <taxon>Nicrophorinae</taxon>
        <taxon>Nicrophorus</taxon>
    </lineage>
</organism>
<dbReference type="InterPro" id="IPR009432">
    <property type="entry name" value="DUF1075"/>
</dbReference>
<keyword evidence="5 6" id="KW-0472">Membrane</keyword>
<evidence type="ECO:0000313" key="7">
    <source>
        <dbReference type="Proteomes" id="UP000695000"/>
    </source>
</evidence>
<gene>
    <name evidence="8" type="primary">LOC108558438</name>
</gene>
<sequence>MFRLLRGATSRSLAQQAIRSISRTSRLNCKYESNLHKVNNVEKRFLVWTGKFKKIEDVPTFVQGDIVEKARNRMRIRIANCMMAVTMIGCFLMALSGKRAHERGESVQQQTLDRHRLLKEEYLKEAQELKNQQAK</sequence>
<dbReference type="PANTHER" id="PTHR13674:SF5">
    <property type="entry name" value="UPF0389 PROTEIN CG9231"/>
    <property type="match status" value="1"/>
</dbReference>
<keyword evidence="4 6" id="KW-1133">Transmembrane helix</keyword>
<evidence type="ECO:0000313" key="8">
    <source>
        <dbReference type="RefSeq" id="XP_017770841.1"/>
    </source>
</evidence>
<dbReference type="PANTHER" id="PTHR13674">
    <property type="entry name" value="GROWTH AND TRANSFORMATION-DEPENDENT PROTEIN"/>
    <property type="match status" value="1"/>
</dbReference>
<dbReference type="Pfam" id="PF06388">
    <property type="entry name" value="DUF1075"/>
    <property type="match status" value="1"/>
</dbReference>
<comment type="subcellular location">
    <subcellularLocation>
        <location evidence="1">Membrane</location>
        <topology evidence="1">Single-pass membrane protein</topology>
    </subcellularLocation>
</comment>
<accession>A0ABM1M8E1</accession>
<evidence type="ECO:0000256" key="3">
    <source>
        <dbReference type="ARBA" id="ARBA00022692"/>
    </source>
</evidence>
<proteinExistence type="inferred from homology"/>
<dbReference type="GeneID" id="108558438"/>
<evidence type="ECO:0000256" key="1">
    <source>
        <dbReference type="ARBA" id="ARBA00004167"/>
    </source>
</evidence>
<dbReference type="RefSeq" id="XP_017770841.1">
    <property type="nucleotide sequence ID" value="XM_017915352.1"/>
</dbReference>
<feature type="transmembrane region" description="Helical" evidence="6">
    <location>
        <begin position="78"/>
        <end position="96"/>
    </location>
</feature>
<evidence type="ECO:0000256" key="4">
    <source>
        <dbReference type="ARBA" id="ARBA00022989"/>
    </source>
</evidence>
<evidence type="ECO:0000256" key="5">
    <source>
        <dbReference type="ARBA" id="ARBA00023136"/>
    </source>
</evidence>
<evidence type="ECO:0000256" key="2">
    <source>
        <dbReference type="ARBA" id="ARBA00007363"/>
    </source>
</evidence>
<keyword evidence="7" id="KW-1185">Reference proteome</keyword>
<comment type="similarity">
    <text evidence="2">Belongs to the UPF0389 family.</text>
</comment>
<protein>
    <submittedName>
        <fullName evidence="8">UPF0389 protein CG9231</fullName>
    </submittedName>
</protein>
<evidence type="ECO:0000256" key="6">
    <source>
        <dbReference type="SAM" id="Phobius"/>
    </source>
</evidence>
<reference evidence="8" key="1">
    <citation type="submission" date="2025-08" db="UniProtKB">
        <authorList>
            <consortium name="RefSeq"/>
        </authorList>
    </citation>
    <scope>IDENTIFICATION</scope>
    <source>
        <tissue evidence="8">Whole Larva</tissue>
    </source>
</reference>
<dbReference type="Proteomes" id="UP000695000">
    <property type="component" value="Unplaced"/>
</dbReference>
<name>A0ABM1M8E1_NICVS</name>
<keyword evidence="3 6" id="KW-0812">Transmembrane</keyword>